<dbReference type="PROSITE" id="PS50943">
    <property type="entry name" value="HTH_CROC1"/>
    <property type="match status" value="1"/>
</dbReference>
<dbReference type="Pfam" id="PF13560">
    <property type="entry name" value="HTH_31"/>
    <property type="match status" value="1"/>
</dbReference>
<dbReference type="SMART" id="SM00530">
    <property type="entry name" value="HTH_XRE"/>
    <property type="match status" value="1"/>
</dbReference>
<gene>
    <name evidence="2" type="ORF">D0T12_00425</name>
</gene>
<evidence type="ECO:0000313" key="2">
    <source>
        <dbReference type="EMBL" id="RFS86795.1"/>
    </source>
</evidence>
<dbReference type="InterPro" id="IPR010982">
    <property type="entry name" value="Lambda_DNA-bd_dom_sf"/>
</dbReference>
<feature type="domain" description="HTH cro/C1-type" evidence="1">
    <location>
        <begin position="13"/>
        <end position="67"/>
    </location>
</feature>
<organism evidence="2 3">
    <name type="scientific">Actinomadura spongiicola</name>
    <dbReference type="NCBI Taxonomy" id="2303421"/>
    <lineage>
        <taxon>Bacteria</taxon>
        <taxon>Bacillati</taxon>
        <taxon>Actinomycetota</taxon>
        <taxon>Actinomycetes</taxon>
        <taxon>Streptosporangiales</taxon>
        <taxon>Thermomonosporaceae</taxon>
        <taxon>Actinomadura</taxon>
    </lineage>
</organism>
<protein>
    <submittedName>
        <fullName evidence="2">Helix-turn-helix domain-containing protein</fullName>
    </submittedName>
</protein>
<accession>A0A372GN74</accession>
<reference evidence="2 3" key="1">
    <citation type="submission" date="2018-08" db="EMBL/GenBank/DDBJ databases">
        <title>Actinomadura spongicola sp. nov., isolated from marine sponge Leucetta chagosensis.</title>
        <authorList>
            <person name="Li L."/>
            <person name="Lin H.W."/>
        </authorList>
    </citation>
    <scope>NUCLEOTIDE SEQUENCE [LARGE SCALE GENOMIC DNA]</scope>
    <source>
        <strain evidence="2 3">LHW52907</strain>
    </source>
</reference>
<dbReference type="OrthoDB" id="3504495at2"/>
<dbReference type="GO" id="GO:0003677">
    <property type="term" value="F:DNA binding"/>
    <property type="evidence" value="ECO:0007669"/>
    <property type="project" value="InterPro"/>
</dbReference>
<dbReference type="Gene3D" id="1.25.40.10">
    <property type="entry name" value="Tetratricopeptide repeat domain"/>
    <property type="match status" value="1"/>
</dbReference>
<keyword evidence="3" id="KW-1185">Reference proteome</keyword>
<comment type="caution">
    <text evidence="2">The sequence shown here is derived from an EMBL/GenBank/DDBJ whole genome shotgun (WGS) entry which is preliminary data.</text>
</comment>
<dbReference type="Proteomes" id="UP000262882">
    <property type="component" value="Unassembled WGS sequence"/>
</dbReference>
<proteinExistence type="predicted"/>
<dbReference type="InterPro" id="IPR001387">
    <property type="entry name" value="Cro/C1-type_HTH"/>
</dbReference>
<evidence type="ECO:0000259" key="1">
    <source>
        <dbReference type="PROSITE" id="PS50943"/>
    </source>
</evidence>
<dbReference type="AlphaFoldDB" id="A0A372GN74"/>
<dbReference type="RefSeq" id="WP_117397244.1">
    <property type="nucleotide sequence ID" value="NZ_QVNQ01000001.1"/>
</dbReference>
<dbReference type="InterPro" id="IPR011990">
    <property type="entry name" value="TPR-like_helical_dom_sf"/>
</dbReference>
<sequence>MSDDTAETVGRRVARARKKRDLTQLGLAQRASYSRSHVSQVEAGHKVATPAFVAAVAAALGVDPAEIYGQPFRARGHDDQVHSALPELRRVLVYVDVGPELAGPPRSLDVLAAEVATARRLIHKAQLTKLARRLPAVLEELTYWAHETNDPRAWLLLSRAFGHGVSLTRRLGYSGDALALLERGADAARRSGDPNLPHLVTLARALLSMGMNQYQPALTSLDQARADIAPDRPDADEVAGALDLRAAIIAARSSRGSNSESGRAWDYFGRADERIKQGRGRPVHGLEFTAANVAVHGAAVAAELGDLDEAARRDRDIGDRTLSALPPERRTHHEIDMARVLIELGDYGKAESRIESADRIAPQMVTFHPTARAVVAHLVDVRRTLPESLRRLHLRMSA</sequence>
<evidence type="ECO:0000313" key="3">
    <source>
        <dbReference type="Proteomes" id="UP000262882"/>
    </source>
</evidence>
<dbReference type="SUPFAM" id="SSF47413">
    <property type="entry name" value="lambda repressor-like DNA-binding domains"/>
    <property type="match status" value="1"/>
</dbReference>
<dbReference type="EMBL" id="QVNQ01000001">
    <property type="protein sequence ID" value="RFS86795.1"/>
    <property type="molecule type" value="Genomic_DNA"/>
</dbReference>
<dbReference type="Gene3D" id="1.10.260.40">
    <property type="entry name" value="lambda repressor-like DNA-binding domains"/>
    <property type="match status" value="1"/>
</dbReference>
<name>A0A372GN74_9ACTN</name>